<dbReference type="AlphaFoldDB" id="A0A8X7ZI19"/>
<dbReference type="PANTHER" id="PTHR10902">
    <property type="entry name" value="60S RIBOSOMAL PROTEIN L35A"/>
    <property type="match status" value="1"/>
</dbReference>
<dbReference type="HAMAP" id="MF_00573">
    <property type="entry name" value="Ribosomal_eL33"/>
    <property type="match status" value="1"/>
</dbReference>
<name>A0A8X7ZI19_POPTO</name>
<keyword evidence="3" id="KW-0687">Ribonucleoprotein</keyword>
<evidence type="ECO:0000313" key="5">
    <source>
        <dbReference type="Proteomes" id="UP000886885"/>
    </source>
</evidence>
<dbReference type="Proteomes" id="UP000886885">
    <property type="component" value="Chromosome 8D"/>
</dbReference>
<dbReference type="GO" id="GO:1990904">
    <property type="term" value="C:ribonucleoprotein complex"/>
    <property type="evidence" value="ECO:0007669"/>
    <property type="project" value="UniProtKB-KW"/>
</dbReference>
<evidence type="ECO:0000256" key="2">
    <source>
        <dbReference type="ARBA" id="ARBA00022980"/>
    </source>
</evidence>
<dbReference type="EMBL" id="JAAWWB010000016">
    <property type="protein sequence ID" value="KAG6763705.1"/>
    <property type="molecule type" value="Genomic_DNA"/>
</dbReference>
<dbReference type="Pfam" id="PF01247">
    <property type="entry name" value="Ribosomal_L35Ae"/>
    <property type="match status" value="1"/>
</dbReference>
<evidence type="ECO:0000256" key="1">
    <source>
        <dbReference type="ARBA" id="ARBA00009269"/>
    </source>
</evidence>
<dbReference type="FunFam" id="2.40.10.190:FF:000001">
    <property type="entry name" value="60S ribosomal protein L35a"/>
    <property type="match status" value="1"/>
</dbReference>
<accession>A0A8X7ZI19</accession>
<evidence type="ECO:0000313" key="4">
    <source>
        <dbReference type="EMBL" id="KAG6763705.1"/>
    </source>
</evidence>
<evidence type="ECO:0008006" key="6">
    <source>
        <dbReference type="Google" id="ProtNLM"/>
    </source>
</evidence>
<comment type="caution">
    <text evidence="4">The sequence shown here is derived from an EMBL/GenBank/DDBJ whole genome shotgun (WGS) entry which is preliminary data.</text>
</comment>
<gene>
    <name evidence="4" type="ORF">POTOM_031141</name>
</gene>
<dbReference type="GO" id="GO:0005840">
    <property type="term" value="C:ribosome"/>
    <property type="evidence" value="ECO:0007669"/>
    <property type="project" value="UniProtKB-KW"/>
</dbReference>
<dbReference type="PROSITE" id="PS01105">
    <property type="entry name" value="RIBOSOMAL_L35AE"/>
    <property type="match status" value="1"/>
</dbReference>
<keyword evidence="5" id="KW-1185">Reference proteome</keyword>
<dbReference type="GO" id="GO:0006412">
    <property type="term" value="P:translation"/>
    <property type="evidence" value="ECO:0007669"/>
    <property type="project" value="InterPro"/>
</dbReference>
<proteinExistence type="inferred from homology"/>
<dbReference type="GO" id="GO:0003735">
    <property type="term" value="F:structural constituent of ribosome"/>
    <property type="evidence" value="ECO:0007669"/>
    <property type="project" value="InterPro"/>
</dbReference>
<dbReference type="GO" id="GO:0003729">
    <property type="term" value="F:mRNA binding"/>
    <property type="evidence" value="ECO:0007669"/>
    <property type="project" value="UniProtKB-ARBA"/>
</dbReference>
<evidence type="ECO:0000256" key="3">
    <source>
        <dbReference type="ARBA" id="ARBA00023274"/>
    </source>
</evidence>
<protein>
    <recommendedName>
        <fullName evidence="6">60S ribosomal protein L35a-3</fullName>
    </recommendedName>
</protein>
<dbReference type="OrthoDB" id="504467at2759"/>
<reference evidence="4" key="1">
    <citation type="journal article" date="2020" name="bioRxiv">
        <title>Hybrid origin of Populus tomentosa Carr. identified through genome sequencing and phylogenomic analysis.</title>
        <authorList>
            <person name="An X."/>
            <person name="Gao K."/>
            <person name="Chen Z."/>
            <person name="Li J."/>
            <person name="Yang X."/>
            <person name="Yang X."/>
            <person name="Zhou J."/>
            <person name="Guo T."/>
            <person name="Zhao T."/>
            <person name="Huang S."/>
            <person name="Miao D."/>
            <person name="Khan W.U."/>
            <person name="Rao P."/>
            <person name="Ye M."/>
            <person name="Lei B."/>
            <person name="Liao W."/>
            <person name="Wang J."/>
            <person name="Ji L."/>
            <person name="Li Y."/>
            <person name="Guo B."/>
            <person name="Mustafa N.S."/>
            <person name="Li S."/>
            <person name="Yun Q."/>
            <person name="Keller S.R."/>
            <person name="Mao J."/>
            <person name="Zhang R."/>
            <person name="Strauss S.H."/>
        </authorList>
    </citation>
    <scope>NUCLEOTIDE SEQUENCE</scope>
    <source>
        <strain evidence="4">GM15</strain>
        <tissue evidence="4">Leaf</tissue>
    </source>
</reference>
<dbReference type="InterPro" id="IPR018266">
    <property type="entry name" value="Ribosomal_eL33_CS"/>
</dbReference>
<organism evidence="4 5">
    <name type="scientific">Populus tomentosa</name>
    <name type="common">Chinese white poplar</name>
    <dbReference type="NCBI Taxonomy" id="118781"/>
    <lineage>
        <taxon>Eukaryota</taxon>
        <taxon>Viridiplantae</taxon>
        <taxon>Streptophyta</taxon>
        <taxon>Embryophyta</taxon>
        <taxon>Tracheophyta</taxon>
        <taxon>Spermatophyta</taxon>
        <taxon>Magnoliopsida</taxon>
        <taxon>eudicotyledons</taxon>
        <taxon>Gunneridae</taxon>
        <taxon>Pentapetalae</taxon>
        <taxon>rosids</taxon>
        <taxon>fabids</taxon>
        <taxon>Malpighiales</taxon>
        <taxon>Salicaceae</taxon>
        <taxon>Saliceae</taxon>
        <taxon>Populus</taxon>
    </lineage>
</organism>
<keyword evidence="2" id="KW-0689">Ribosomal protein</keyword>
<comment type="similarity">
    <text evidence="1">Belongs to the eukaryotic ribosomal protein eL33 family.</text>
</comment>
<dbReference type="InterPro" id="IPR001780">
    <property type="entry name" value="Ribosomal_eL33"/>
</dbReference>
<sequence>MVKGRQGERVRLYVRGTILGYKRSKSNQYPNTSLIQIEGVNTKEEVAWYAGKRMAYIYKAKVKKQGSHYRCIWGKVTRPHGNSGVVRAKFKSNLPPKELVLEFSCIRATFEMDCNALMILHCKCVPLGSEWGVLNRILNTPVLHYPPKMSKCASVLSNWYCQQSYYMVVQNFALQVYWSGQSGQVQRDKAKGSIDQFVTYAEKGGRTLTSPPEVWLYSDWPRTSVLNDSNAMNMSNSVPLWPTSRCQRVYSESSKTRQMADH</sequence>